<dbReference type="InterPro" id="IPR013525">
    <property type="entry name" value="ABC2_TM"/>
</dbReference>
<evidence type="ECO:0000313" key="7">
    <source>
        <dbReference type="EMBL" id="TGG76224.1"/>
    </source>
</evidence>
<gene>
    <name evidence="7" type="ORF">D8771_29870</name>
</gene>
<dbReference type="PIRSF" id="PIRSF006648">
    <property type="entry name" value="DrrB"/>
    <property type="match status" value="1"/>
</dbReference>
<evidence type="ECO:0000313" key="8">
    <source>
        <dbReference type="Proteomes" id="UP000298111"/>
    </source>
</evidence>
<name>A0A6C1C0D3_9ACTN</name>
<dbReference type="GeneID" id="75185324"/>
<dbReference type="Pfam" id="PF01061">
    <property type="entry name" value="ABC2_membrane"/>
    <property type="match status" value="1"/>
</dbReference>
<evidence type="ECO:0000256" key="5">
    <source>
        <dbReference type="ARBA" id="ARBA00023251"/>
    </source>
</evidence>
<dbReference type="EMBL" id="RCIY01000106">
    <property type="protein sequence ID" value="TGG76224.1"/>
    <property type="molecule type" value="Genomic_DNA"/>
</dbReference>
<dbReference type="RefSeq" id="WP_016467339.1">
    <property type="nucleotide sequence ID" value="NZ_BBQG01000024.1"/>
</dbReference>
<dbReference type="GO" id="GO:0043190">
    <property type="term" value="C:ATP-binding cassette (ABC) transporter complex"/>
    <property type="evidence" value="ECO:0007669"/>
    <property type="project" value="InterPro"/>
</dbReference>
<accession>A0A6C1C0D3</accession>
<comment type="caution">
    <text evidence="7">The sequence shown here is derived from an EMBL/GenBank/DDBJ whole genome shotgun (WGS) entry which is preliminary data.</text>
</comment>
<feature type="transmembrane region" description="Helical" evidence="6">
    <location>
        <begin position="150"/>
        <end position="172"/>
    </location>
</feature>
<feature type="transmembrane region" description="Helical" evidence="6">
    <location>
        <begin position="241"/>
        <end position="260"/>
    </location>
</feature>
<dbReference type="InterPro" id="IPR051784">
    <property type="entry name" value="Nod_factor_ABC_transporter"/>
</dbReference>
<evidence type="ECO:0000256" key="4">
    <source>
        <dbReference type="ARBA" id="ARBA00023136"/>
    </source>
</evidence>
<reference evidence="7 8" key="1">
    <citation type="submission" date="2018-10" db="EMBL/GenBank/DDBJ databases">
        <title>Isolation of pseudouridimycin from Streptomyces albus DSM 40763.</title>
        <authorList>
            <person name="Rosenqvist P."/>
            <person name="Metsae-Ketelae M."/>
            <person name="Virta P."/>
        </authorList>
    </citation>
    <scope>NUCLEOTIDE SEQUENCE [LARGE SCALE GENOMIC DNA]</scope>
    <source>
        <strain evidence="7 8">DSM 40763</strain>
    </source>
</reference>
<sequence>MSASATAPVRHRLGLVTTARHCFSLTGRNLLHLKANPGEIVGFVFVQPLLVIALLVYVFGGAISGDTATYLQYALPGLIVQNSVMSVLTTGAGINQDMSNGVFDRLRSLPIARIAPLIGHMLGHMTRVTAGLLMLLVAGLLQGFEIRTGLLSALSALLLALVFGIGLAWVSIAIGVSARSATTVHMFSGVLSLPLTFVSNVFVETDTMPGWLQAWAKINPISHEATALRALMSGGPLGTSVWWTLGWAATLTAVFAPLALRAYRQRVV</sequence>
<dbReference type="PANTHER" id="PTHR43229:SF2">
    <property type="entry name" value="NODULATION PROTEIN J"/>
    <property type="match status" value="1"/>
</dbReference>
<keyword evidence="5" id="KW-0046">Antibiotic resistance</keyword>
<dbReference type="GO" id="GO:0046677">
    <property type="term" value="P:response to antibiotic"/>
    <property type="evidence" value="ECO:0007669"/>
    <property type="project" value="UniProtKB-KW"/>
</dbReference>
<dbReference type="AlphaFoldDB" id="A0A6C1C0D3"/>
<proteinExistence type="inferred from homology"/>
<dbReference type="PROSITE" id="PS51012">
    <property type="entry name" value="ABC_TM2"/>
    <property type="match status" value="1"/>
</dbReference>
<keyword evidence="6" id="KW-0813">Transport</keyword>
<keyword evidence="4 6" id="KW-0472">Membrane</keyword>
<dbReference type="PANTHER" id="PTHR43229">
    <property type="entry name" value="NODULATION PROTEIN J"/>
    <property type="match status" value="1"/>
</dbReference>
<evidence type="ECO:0000256" key="1">
    <source>
        <dbReference type="ARBA" id="ARBA00004141"/>
    </source>
</evidence>
<keyword evidence="6" id="KW-1003">Cell membrane</keyword>
<organism evidence="7 8">
    <name type="scientific">Streptomyces albus</name>
    <dbReference type="NCBI Taxonomy" id="1888"/>
    <lineage>
        <taxon>Bacteria</taxon>
        <taxon>Bacillati</taxon>
        <taxon>Actinomycetota</taxon>
        <taxon>Actinomycetes</taxon>
        <taxon>Kitasatosporales</taxon>
        <taxon>Streptomycetaceae</taxon>
        <taxon>Streptomyces</taxon>
    </lineage>
</organism>
<feature type="transmembrane region" description="Helical" evidence="6">
    <location>
        <begin position="114"/>
        <end position="138"/>
    </location>
</feature>
<evidence type="ECO:0000256" key="2">
    <source>
        <dbReference type="ARBA" id="ARBA00022692"/>
    </source>
</evidence>
<dbReference type="InterPro" id="IPR000412">
    <property type="entry name" value="ABC_2_transport"/>
</dbReference>
<keyword evidence="2 6" id="KW-0812">Transmembrane</keyword>
<comment type="subcellular location">
    <subcellularLocation>
        <location evidence="6">Cell membrane</location>
        <topology evidence="6">Multi-pass membrane protein</topology>
    </subcellularLocation>
    <subcellularLocation>
        <location evidence="1">Membrane</location>
        <topology evidence="1">Multi-pass membrane protein</topology>
    </subcellularLocation>
</comment>
<keyword evidence="3 6" id="KW-1133">Transmembrane helix</keyword>
<feature type="transmembrane region" description="Helical" evidence="6">
    <location>
        <begin position="40"/>
        <end position="64"/>
    </location>
</feature>
<evidence type="ECO:0000256" key="3">
    <source>
        <dbReference type="ARBA" id="ARBA00022989"/>
    </source>
</evidence>
<comment type="similarity">
    <text evidence="6">Belongs to the ABC-2 integral membrane protein family.</text>
</comment>
<dbReference type="Proteomes" id="UP000298111">
    <property type="component" value="Unassembled WGS sequence"/>
</dbReference>
<evidence type="ECO:0000256" key="6">
    <source>
        <dbReference type="RuleBase" id="RU361157"/>
    </source>
</evidence>
<feature type="transmembrane region" description="Helical" evidence="6">
    <location>
        <begin position="184"/>
        <end position="203"/>
    </location>
</feature>
<protein>
    <recommendedName>
        <fullName evidence="6">Transport permease protein</fullName>
    </recommendedName>
</protein>
<dbReference type="GO" id="GO:0140359">
    <property type="term" value="F:ABC-type transporter activity"/>
    <property type="evidence" value="ECO:0007669"/>
    <property type="project" value="InterPro"/>
</dbReference>
<dbReference type="InterPro" id="IPR047817">
    <property type="entry name" value="ABC2_TM_bact-type"/>
</dbReference>
<feature type="transmembrane region" description="Helical" evidence="6">
    <location>
        <begin position="70"/>
        <end position="94"/>
    </location>
</feature>